<keyword evidence="1" id="KW-0812">Transmembrane</keyword>
<keyword evidence="3" id="KW-1185">Reference proteome</keyword>
<feature type="transmembrane region" description="Helical" evidence="1">
    <location>
        <begin position="170"/>
        <end position="189"/>
    </location>
</feature>
<dbReference type="EMBL" id="CP036274">
    <property type="protein sequence ID" value="QDU31940.1"/>
    <property type="molecule type" value="Genomic_DNA"/>
</dbReference>
<sequence>MESMTPSDEGRTLRWSVYALLIAISLASMTARLMQVRSSSLKDPSPFLSANDRSRWCTIRSLVDHGTYAIDDVIFDEKGNRARAWHTIDLVKHRGADGQEHYYSSKPTLLPTLLAGEYWVLKQVTGTTFADKYKAFYLARIMLLLSQVLPLAGAMWLLTYLVEQLGQSNWGRIFVVACATQATFLSTFAITLNNHVIAAVAVVVTLIVLWPIWNSDKQSWWRLAVGGLASAFAVTCELPALAFFGLVGLASLWKSPAKTVVAFVPAAALVFAAALGTNWLAHESLRPAYAHRYQDGPMLMTLAPHLARAFDDGQLPPVARVELKNKAIDLSPQTVIEPRTKGERWVIWDADGHDRLAVQLVDNDRLEIRQWDDWYDYEGTYWTADRLQGVDKGEPSVAVYALHVLVGHHGLFSLTPVWLLSAWGLYLWLRGARNAQWWFATTVTLLTVVVLAFYLSRPLIDRNYGGVTSGLRWLFWLIPLWLLAMIPAADAIANSRWQRNIALVLFTISVFSANYATLNPWSQPWLFEYWQHLGWINYE</sequence>
<dbReference type="Proteomes" id="UP000315017">
    <property type="component" value="Chromosome"/>
</dbReference>
<keyword evidence="1" id="KW-0472">Membrane</keyword>
<feature type="transmembrane region" description="Helical" evidence="1">
    <location>
        <begin position="137"/>
        <end position="158"/>
    </location>
</feature>
<feature type="transmembrane region" description="Helical" evidence="1">
    <location>
        <begin position="196"/>
        <end position="213"/>
    </location>
</feature>
<dbReference type="KEGG" id="aagg:ETAA8_71020"/>
<organism evidence="2 3">
    <name type="scientific">Anatilimnocola aggregata</name>
    <dbReference type="NCBI Taxonomy" id="2528021"/>
    <lineage>
        <taxon>Bacteria</taxon>
        <taxon>Pseudomonadati</taxon>
        <taxon>Planctomycetota</taxon>
        <taxon>Planctomycetia</taxon>
        <taxon>Pirellulales</taxon>
        <taxon>Pirellulaceae</taxon>
        <taxon>Anatilimnocola</taxon>
    </lineage>
</organism>
<proteinExistence type="predicted"/>
<evidence type="ECO:0000313" key="2">
    <source>
        <dbReference type="EMBL" id="QDU31940.1"/>
    </source>
</evidence>
<protein>
    <recommendedName>
        <fullName evidence="4">Glycosyltransferase RgtA/B/C/D-like domain-containing protein</fullName>
    </recommendedName>
</protein>
<feature type="transmembrane region" description="Helical" evidence="1">
    <location>
        <begin position="260"/>
        <end position="281"/>
    </location>
</feature>
<dbReference type="AlphaFoldDB" id="A0A517YNZ3"/>
<feature type="transmembrane region" description="Helical" evidence="1">
    <location>
        <begin position="410"/>
        <end position="429"/>
    </location>
</feature>
<feature type="transmembrane region" description="Helical" evidence="1">
    <location>
        <begin position="500"/>
        <end position="518"/>
    </location>
</feature>
<keyword evidence="1" id="KW-1133">Transmembrane helix</keyword>
<accession>A0A517YNZ3</accession>
<feature type="transmembrane region" description="Helical" evidence="1">
    <location>
        <begin position="474"/>
        <end position="493"/>
    </location>
</feature>
<evidence type="ECO:0008006" key="4">
    <source>
        <dbReference type="Google" id="ProtNLM"/>
    </source>
</evidence>
<evidence type="ECO:0000313" key="3">
    <source>
        <dbReference type="Proteomes" id="UP000315017"/>
    </source>
</evidence>
<feature type="transmembrane region" description="Helical" evidence="1">
    <location>
        <begin position="225"/>
        <end position="253"/>
    </location>
</feature>
<gene>
    <name evidence="2" type="ORF">ETAA8_71020</name>
</gene>
<reference evidence="2 3" key="1">
    <citation type="submission" date="2019-02" db="EMBL/GenBank/DDBJ databases">
        <title>Deep-cultivation of Planctomycetes and their phenomic and genomic characterization uncovers novel biology.</title>
        <authorList>
            <person name="Wiegand S."/>
            <person name="Jogler M."/>
            <person name="Boedeker C."/>
            <person name="Pinto D."/>
            <person name="Vollmers J."/>
            <person name="Rivas-Marin E."/>
            <person name="Kohn T."/>
            <person name="Peeters S.H."/>
            <person name="Heuer A."/>
            <person name="Rast P."/>
            <person name="Oberbeckmann S."/>
            <person name="Bunk B."/>
            <person name="Jeske O."/>
            <person name="Meyerdierks A."/>
            <person name="Storesund J.E."/>
            <person name="Kallscheuer N."/>
            <person name="Luecker S."/>
            <person name="Lage O.M."/>
            <person name="Pohl T."/>
            <person name="Merkel B.J."/>
            <person name="Hornburger P."/>
            <person name="Mueller R.-W."/>
            <person name="Bruemmer F."/>
            <person name="Labrenz M."/>
            <person name="Spormann A.M."/>
            <person name="Op den Camp H."/>
            <person name="Overmann J."/>
            <person name="Amann R."/>
            <person name="Jetten M.S.M."/>
            <person name="Mascher T."/>
            <person name="Medema M.H."/>
            <person name="Devos D.P."/>
            <person name="Kaster A.-K."/>
            <person name="Ovreas L."/>
            <person name="Rohde M."/>
            <person name="Galperin M.Y."/>
            <person name="Jogler C."/>
        </authorList>
    </citation>
    <scope>NUCLEOTIDE SEQUENCE [LARGE SCALE GENOMIC DNA]</scope>
    <source>
        <strain evidence="2 3">ETA_A8</strain>
    </source>
</reference>
<feature type="transmembrane region" description="Helical" evidence="1">
    <location>
        <begin position="15"/>
        <end position="34"/>
    </location>
</feature>
<evidence type="ECO:0000256" key="1">
    <source>
        <dbReference type="SAM" id="Phobius"/>
    </source>
</evidence>
<feature type="transmembrane region" description="Helical" evidence="1">
    <location>
        <begin position="436"/>
        <end position="454"/>
    </location>
</feature>
<name>A0A517YNZ3_9BACT</name>